<keyword evidence="1" id="KW-0812">Transmembrane</keyword>
<dbReference type="EMBL" id="BAAALT010000079">
    <property type="protein sequence ID" value="GAA1805823.1"/>
    <property type="molecule type" value="Genomic_DNA"/>
</dbReference>
<dbReference type="Proteomes" id="UP001500218">
    <property type="component" value="Unassembled WGS sequence"/>
</dbReference>
<evidence type="ECO:0000313" key="2">
    <source>
        <dbReference type="EMBL" id="GAA1805823.1"/>
    </source>
</evidence>
<reference evidence="3" key="1">
    <citation type="journal article" date="2019" name="Int. J. Syst. Evol. Microbiol.">
        <title>The Global Catalogue of Microorganisms (GCM) 10K type strain sequencing project: providing services to taxonomists for standard genome sequencing and annotation.</title>
        <authorList>
            <consortium name="The Broad Institute Genomics Platform"/>
            <consortium name="The Broad Institute Genome Sequencing Center for Infectious Disease"/>
            <person name="Wu L."/>
            <person name="Ma J."/>
        </authorList>
    </citation>
    <scope>NUCLEOTIDE SEQUENCE [LARGE SCALE GENOMIC DNA]</scope>
    <source>
        <strain evidence="3">JCM 13250</strain>
    </source>
</reference>
<organism evidence="2 3">
    <name type="scientific">Luedemannella flava</name>
    <dbReference type="NCBI Taxonomy" id="349316"/>
    <lineage>
        <taxon>Bacteria</taxon>
        <taxon>Bacillati</taxon>
        <taxon>Actinomycetota</taxon>
        <taxon>Actinomycetes</taxon>
        <taxon>Micromonosporales</taxon>
        <taxon>Micromonosporaceae</taxon>
        <taxon>Luedemannella</taxon>
    </lineage>
</organism>
<feature type="transmembrane region" description="Helical" evidence="1">
    <location>
        <begin position="20"/>
        <end position="37"/>
    </location>
</feature>
<dbReference type="RefSeq" id="WP_344131168.1">
    <property type="nucleotide sequence ID" value="NZ_BAAALT010000079.1"/>
</dbReference>
<accession>A0ABP4Y713</accession>
<keyword evidence="1" id="KW-0472">Membrane</keyword>
<sequence length="205" mass="21830">MSTSTSTEAPERPRGWRHRIAMIAALALTATLAFVLYRSWASTSSEMTPGQVRAAVGTQLVSAMEHATPADHAAHGHYDVGGTTKVLCTVEVLGYEPADATDTRQVTRSYANHQCAVSDNGRPWEYAVKTSGLLIATGQPPVVQVVAEGADYAGRVRAAAIPAQYLDKALATSISQQALTDLRARFDVSVKEFWAAFKASNPPAG</sequence>
<evidence type="ECO:0000313" key="3">
    <source>
        <dbReference type="Proteomes" id="UP001500218"/>
    </source>
</evidence>
<comment type="caution">
    <text evidence="2">The sequence shown here is derived from an EMBL/GenBank/DDBJ whole genome shotgun (WGS) entry which is preliminary data.</text>
</comment>
<protein>
    <submittedName>
        <fullName evidence="2">Uncharacterized protein</fullName>
    </submittedName>
</protein>
<keyword evidence="3" id="KW-1185">Reference proteome</keyword>
<proteinExistence type="predicted"/>
<gene>
    <name evidence="2" type="ORF">GCM10009682_29580</name>
</gene>
<keyword evidence="1" id="KW-1133">Transmembrane helix</keyword>
<name>A0ABP4Y713_9ACTN</name>
<evidence type="ECO:0000256" key="1">
    <source>
        <dbReference type="SAM" id="Phobius"/>
    </source>
</evidence>